<reference evidence="14" key="1">
    <citation type="submission" date="2018-01" db="EMBL/GenBank/DDBJ databases">
        <authorList>
            <person name="Alioto T."/>
            <person name="Alioto T."/>
        </authorList>
    </citation>
    <scope>NUCLEOTIDE SEQUENCE [LARGE SCALE GENOMIC DNA]</scope>
</reference>
<dbReference type="Proteomes" id="UP000268350">
    <property type="component" value="Unassembled WGS sequence"/>
</dbReference>
<feature type="transmembrane region" description="Helical" evidence="12">
    <location>
        <begin position="738"/>
        <end position="760"/>
    </location>
</feature>
<evidence type="ECO:0000256" key="11">
    <source>
        <dbReference type="SAM" id="MobiDB-lite"/>
    </source>
</evidence>
<dbReference type="EMBL" id="OUUW01000003">
    <property type="protein sequence ID" value="SPP78181.1"/>
    <property type="molecule type" value="Genomic_DNA"/>
</dbReference>
<dbReference type="PROSITE" id="PS01023">
    <property type="entry name" value="PTR2_2"/>
    <property type="match status" value="1"/>
</dbReference>
<keyword evidence="14" id="KW-1185">Reference proteome</keyword>
<dbReference type="FunFam" id="1.20.1250.20:FF:000379">
    <property type="entry name" value="Uncharacterized protein, isoform A"/>
    <property type="match status" value="1"/>
</dbReference>
<feature type="transmembrane region" description="Helical" evidence="12">
    <location>
        <begin position="279"/>
        <end position="299"/>
    </location>
</feature>
<feature type="region of interest" description="Disordered" evidence="11">
    <location>
        <begin position="891"/>
        <end position="926"/>
    </location>
</feature>
<keyword evidence="5" id="KW-0571">Peptide transport</keyword>
<dbReference type="OrthoDB" id="8904098at2759"/>
<feature type="transmembrane region" description="Helical" evidence="12">
    <location>
        <begin position="439"/>
        <end position="460"/>
    </location>
</feature>
<evidence type="ECO:0000256" key="6">
    <source>
        <dbReference type="ARBA" id="ARBA00022927"/>
    </source>
</evidence>
<evidence type="ECO:0000313" key="13">
    <source>
        <dbReference type="EMBL" id="SPP78181.1"/>
    </source>
</evidence>
<dbReference type="GO" id="GO:0006857">
    <property type="term" value="P:oligopeptide transport"/>
    <property type="evidence" value="ECO:0007669"/>
    <property type="project" value="InterPro"/>
</dbReference>
<feature type="compositionally biased region" description="Basic and acidic residues" evidence="11">
    <location>
        <begin position="79"/>
        <end position="88"/>
    </location>
</feature>
<protein>
    <recommendedName>
        <fullName evidence="9">Oligopeptide transporter 1</fullName>
    </recommendedName>
</protein>
<keyword evidence="6" id="KW-0653">Protein transport</keyword>
<sequence>MTDKENEILPAAEPSEAAPVVLAAPTTESAPSVAPLEKIAEATAATVEEPAAESKAETNGKALLPVETKKLPEPQPEQNGKEWKEDKDFNNVAEAEGQQKKLPYPKSVFFIISNEFCERFNYYGMRTVLVLYLSRQLGYAEDTATVVFHVFTMFVYFLCVFGAIVSDSWLGKFKTILYLSMVYICGSVLLTLGAIGPLNLPVETFTMLGLALIALGSGGIKPCVSAFGGDQFKVPEQVKQITSFFSLFYFSINAGSLISTTVTPILREDVSCFDDINCYPLAFGVPAILMIISVVIFVLGRSLYKMKPPAGNMVVLVSSTIWTAITTKCKEKKTNPREHWLDYADKKYERQLIDDVKVLMRVLFLYLPLPVFWALFDQQGSRWTFQATRMDGDMGSWDIKPDQLQVLNPLLILVFIPLYDVAFYPALSLIGIRRPLQKLTAGGILAGIAFIISGIVELNLEKTYPDLPYSQHIQLRVFNTENCPLTFSSNLLGAESFEVPQFGVYTNKDLYVANSWNLEYQISSSDPNCQLSNVGSQLLTQKKAWSLFVNPLNATQNTYWQEDFVDKPSESHPLVRTVANVPPQSTIVWKNADKGDIAYEQYANETLLTRVYSAKYDVLIDGVPVGSVDVHAGGVYTLLVKQNAQGGYDHVLIEVTEPNSMNILWLIPHMLWLVPQYVVMTLGEVMFSVTGLEFSYSQSPPSMKSVLQACWLLTVAFGNVIVVVVAELQFFDSQASEFFLFAGLMFVDMLIFMAIAYFYIPYYEQEALRPGGDDDEDEEDDYDADTDTEADTDDDDDTEDYTEDDDAEAPEEADYGGFSLAGLLDELDDDDDDKPVKKPAAAITPAADETREAQTTTDLVQSKDEAGATAAAPSPAAVAEDAVEEVVAAVTPAPADTPSDSTTAKAKKSKKAKKNKKKKAVSAGASEESGFAYELLNGILDFFN</sequence>
<feature type="transmembrane region" description="Helical" evidence="12">
    <location>
        <begin position="358"/>
        <end position="376"/>
    </location>
</feature>
<dbReference type="PROSITE" id="PS01022">
    <property type="entry name" value="PTR2_1"/>
    <property type="match status" value="1"/>
</dbReference>
<feature type="region of interest" description="Disordered" evidence="11">
    <location>
        <begin position="47"/>
        <end position="88"/>
    </location>
</feature>
<evidence type="ECO:0000313" key="14">
    <source>
        <dbReference type="Proteomes" id="UP000268350"/>
    </source>
</evidence>
<dbReference type="SUPFAM" id="SSF103473">
    <property type="entry name" value="MFS general substrate transporter"/>
    <property type="match status" value="1"/>
</dbReference>
<feature type="compositionally biased region" description="Basic residues" evidence="11">
    <location>
        <begin position="905"/>
        <end position="920"/>
    </location>
</feature>
<evidence type="ECO:0000256" key="5">
    <source>
        <dbReference type="ARBA" id="ARBA00022856"/>
    </source>
</evidence>
<comment type="subcellular location">
    <subcellularLocation>
        <location evidence="1 10">Membrane</location>
        <topology evidence="1 10">Multi-pass membrane protein</topology>
    </subcellularLocation>
</comment>
<dbReference type="GO" id="GO:0022857">
    <property type="term" value="F:transmembrane transporter activity"/>
    <property type="evidence" value="ECO:0007669"/>
    <property type="project" value="InterPro"/>
</dbReference>
<keyword evidence="4 10" id="KW-0812">Transmembrane</keyword>
<dbReference type="CDD" id="cd17347">
    <property type="entry name" value="MFS_SLC15A1_2_like"/>
    <property type="match status" value="1"/>
</dbReference>
<evidence type="ECO:0000256" key="1">
    <source>
        <dbReference type="ARBA" id="ARBA00004141"/>
    </source>
</evidence>
<dbReference type="GO" id="GO:0015031">
    <property type="term" value="P:protein transport"/>
    <property type="evidence" value="ECO:0007669"/>
    <property type="project" value="UniProtKB-KW"/>
</dbReference>
<feature type="region of interest" description="Disordered" evidence="11">
    <location>
        <begin position="769"/>
        <end position="879"/>
    </location>
</feature>
<keyword evidence="7 12" id="KW-1133">Transmembrane helix</keyword>
<dbReference type="AlphaFoldDB" id="A0A3B0JZL8"/>
<feature type="region of interest" description="Disordered" evidence="11">
    <location>
        <begin position="1"/>
        <end position="32"/>
    </location>
</feature>
<dbReference type="PANTHER" id="PTHR11654">
    <property type="entry name" value="OLIGOPEPTIDE TRANSPORTER-RELATED"/>
    <property type="match status" value="1"/>
</dbReference>
<dbReference type="GO" id="GO:0016020">
    <property type="term" value="C:membrane"/>
    <property type="evidence" value="ECO:0007669"/>
    <property type="project" value="UniProtKB-SubCell"/>
</dbReference>
<keyword evidence="8 12" id="KW-0472">Membrane</keyword>
<feature type="transmembrane region" description="Helical" evidence="12">
    <location>
        <begin position="176"/>
        <end position="195"/>
    </location>
</feature>
<dbReference type="FunFam" id="1.20.1250.20:FF:000049">
    <property type="entry name" value="Solute carrier family 15 member 2"/>
    <property type="match status" value="1"/>
</dbReference>
<evidence type="ECO:0000256" key="8">
    <source>
        <dbReference type="ARBA" id="ARBA00023136"/>
    </source>
</evidence>
<organism evidence="13 14">
    <name type="scientific">Drosophila guanche</name>
    <name type="common">Fruit fly</name>
    <dbReference type="NCBI Taxonomy" id="7266"/>
    <lineage>
        <taxon>Eukaryota</taxon>
        <taxon>Metazoa</taxon>
        <taxon>Ecdysozoa</taxon>
        <taxon>Arthropoda</taxon>
        <taxon>Hexapoda</taxon>
        <taxon>Insecta</taxon>
        <taxon>Pterygota</taxon>
        <taxon>Neoptera</taxon>
        <taxon>Endopterygota</taxon>
        <taxon>Diptera</taxon>
        <taxon>Brachycera</taxon>
        <taxon>Muscomorpha</taxon>
        <taxon>Ephydroidea</taxon>
        <taxon>Drosophilidae</taxon>
        <taxon>Drosophila</taxon>
        <taxon>Sophophora</taxon>
    </lineage>
</organism>
<gene>
    <name evidence="13" type="ORF">DGUA_6G010791</name>
</gene>
<evidence type="ECO:0000256" key="7">
    <source>
        <dbReference type="ARBA" id="ARBA00022989"/>
    </source>
</evidence>
<keyword evidence="3 10" id="KW-0813">Transport</keyword>
<dbReference type="Pfam" id="PF00854">
    <property type="entry name" value="PTR2"/>
    <property type="match status" value="2"/>
</dbReference>
<feature type="transmembrane region" description="Helical" evidence="12">
    <location>
        <begin position="406"/>
        <end position="427"/>
    </location>
</feature>
<accession>A0A3B0JZL8</accession>
<evidence type="ECO:0000256" key="9">
    <source>
        <dbReference type="ARBA" id="ARBA00078114"/>
    </source>
</evidence>
<evidence type="ECO:0000256" key="2">
    <source>
        <dbReference type="ARBA" id="ARBA00005982"/>
    </source>
</evidence>
<evidence type="ECO:0000256" key="10">
    <source>
        <dbReference type="RuleBase" id="RU003755"/>
    </source>
</evidence>
<feature type="transmembrane region" description="Helical" evidence="12">
    <location>
        <begin position="706"/>
        <end position="726"/>
    </location>
</feature>
<dbReference type="Gene3D" id="1.20.1250.20">
    <property type="entry name" value="MFS general substrate transporter like domains"/>
    <property type="match status" value="2"/>
</dbReference>
<comment type="similarity">
    <text evidence="2 10">Belongs to the major facilitator superfamily. Proton-dependent oligopeptide transporter (POT/PTR) (TC 2.A.17) family.</text>
</comment>
<feature type="compositionally biased region" description="Low complexity" evidence="11">
    <location>
        <begin position="868"/>
        <end position="879"/>
    </location>
</feature>
<feature type="compositionally biased region" description="Low complexity" evidence="11">
    <location>
        <begin position="9"/>
        <end position="25"/>
    </location>
</feature>
<dbReference type="InterPro" id="IPR036259">
    <property type="entry name" value="MFS_trans_sf"/>
</dbReference>
<feature type="transmembrane region" description="Helical" evidence="12">
    <location>
        <begin position="146"/>
        <end position="164"/>
    </location>
</feature>
<name>A0A3B0JZL8_DROGU</name>
<feature type="transmembrane region" description="Helical" evidence="12">
    <location>
        <begin position="207"/>
        <end position="229"/>
    </location>
</feature>
<dbReference type="InterPro" id="IPR000109">
    <property type="entry name" value="POT_fam"/>
</dbReference>
<dbReference type="STRING" id="7266.A0A3B0JZL8"/>
<proteinExistence type="inferred from homology"/>
<evidence type="ECO:0000256" key="4">
    <source>
        <dbReference type="ARBA" id="ARBA00022692"/>
    </source>
</evidence>
<evidence type="ECO:0000256" key="12">
    <source>
        <dbReference type="SAM" id="Phobius"/>
    </source>
</evidence>
<feature type="transmembrane region" description="Helical" evidence="12">
    <location>
        <begin position="241"/>
        <end position="259"/>
    </location>
</feature>
<dbReference type="InterPro" id="IPR018456">
    <property type="entry name" value="PTR2_symporter_CS"/>
</dbReference>
<evidence type="ECO:0000256" key="3">
    <source>
        <dbReference type="ARBA" id="ARBA00022448"/>
    </source>
</evidence>
<feature type="compositionally biased region" description="Acidic residues" evidence="11">
    <location>
        <begin position="773"/>
        <end position="814"/>
    </location>
</feature>
<feature type="compositionally biased region" description="Low complexity" evidence="11">
    <location>
        <begin position="891"/>
        <end position="900"/>
    </location>
</feature>